<feature type="transmembrane region" description="Helical" evidence="2">
    <location>
        <begin position="190"/>
        <end position="210"/>
    </location>
</feature>
<evidence type="ECO:0000256" key="2">
    <source>
        <dbReference type="SAM" id="Phobius"/>
    </source>
</evidence>
<evidence type="ECO:0000256" key="1">
    <source>
        <dbReference type="ARBA" id="ARBA00006803"/>
    </source>
</evidence>
<dbReference type="Pfam" id="PF03125">
    <property type="entry name" value="Sre"/>
    <property type="match status" value="1"/>
</dbReference>
<evidence type="ECO:0000313" key="3">
    <source>
        <dbReference type="Proteomes" id="UP000492821"/>
    </source>
</evidence>
<keyword evidence="3" id="KW-1185">Reference proteome</keyword>
<name>A0A7E4UYZ5_PANRE</name>
<organism evidence="3 4">
    <name type="scientific">Panagrellus redivivus</name>
    <name type="common">Microworm</name>
    <dbReference type="NCBI Taxonomy" id="6233"/>
    <lineage>
        <taxon>Eukaryota</taxon>
        <taxon>Metazoa</taxon>
        <taxon>Ecdysozoa</taxon>
        <taxon>Nematoda</taxon>
        <taxon>Chromadorea</taxon>
        <taxon>Rhabditida</taxon>
        <taxon>Tylenchina</taxon>
        <taxon>Panagrolaimomorpha</taxon>
        <taxon>Panagrolaimoidea</taxon>
        <taxon>Panagrolaimidae</taxon>
        <taxon>Panagrellus</taxon>
    </lineage>
</organism>
<dbReference type="Proteomes" id="UP000492821">
    <property type="component" value="Unassembled WGS sequence"/>
</dbReference>
<reference evidence="3" key="1">
    <citation type="journal article" date="2013" name="Genetics">
        <title>The draft genome and transcriptome of Panagrellus redivivus are shaped by the harsh demands of a free-living lifestyle.</title>
        <authorList>
            <person name="Srinivasan J."/>
            <person name="Dillman A.R."/>
            <person name="Macchietto M.G."/>
            <person name="Heikkinen L."/>
            <person name="Lakso M."/>
            <person name="Fracchia K.M."/>
            <person name="Antoshechkin I."/>
            <person name="Mortazavi A."/>
            <person name="Wong G."/>
            <person name="Sternberg P.W."/>
        </authorList>
    </citation>
    <scope>NUCLEOTIDE SEQUENCE [LARGE SCALE GENOMIC DNA]</scope>
    <source>
        <strain evidence="3">MT8872</strain>
    </source>
</reference>
<dbReference type="PANTHER" id="PTHR47518:SF4">
    <property type="entry name" value="SERPENTINE RECEPTOR, CLASS E (EPSILON)"/>
    <property type="match status" value="1"/>
</dbReference>
<feature type="transmembrane region" description="Helical" evidence="2">
    <location>
        <begin position="12"/>
        <end position="33"/>
    </location>
</feature>
<keyword evidence="2" id="KW-0472">Membrane</keyword>
<reference evidence="4" key="2">
    <citation type="submission" date="2020-10" db="UniProtKB">
        <authorList>
            <consortium name="WormBaseParasite"/>
        </authorList>
    </citation>
    <scope>IDENTIFICATION</scope>
</reference>
<accession>A0A7E4UYZ5</accession>
<dbReference type="AlphaFoldDB" id="A0A7E4UYZ5"/>
<feature type="transmembrane region" description="Helical" evidence="2">
    <location>
        <begin position="140"/>
        <end position="161"/>
    </location>
</feature>
<dbReference type="InterPro" id="IPR052854">
    <property type="entry name" value="Serpentine_rcpt_epsilon"/>
</dbReference>
<protein>
    <submittedName>
        <fullName evidence="4">DUF5658 domain-containing protein</fullName>
    </submittedName>
</protein>
<dbReference type="PANTHER" id="PTHR47518">
    <property type="entry name" value="SERPENTINE RECEPTOR CLASS EPSILON-13-RELATED"/>
    <property type="match status" value="1"/>
</dbReference>
<dbReference type="GO" id="GO:0016020">
    <property type="term" value="C:membrane"/>
    <property type="evidence" value="ECO:0007669"/>
    <property type="project" value="InterPro"/>
</dbReference>
<dbReference type="InterPro" id="IPR004151">
    <property type="entry name" value="7TM_GPCR_serpentine_rcpt_Sre"/>
</dbReference>
<sequence length="250" mass="29167">MRIYTKETLMLRFSLISAYVVTSMCIGYYIVFVHFDIMYKLESNYLTADSDDWIVVFLTVLKIYVPIPIIILAQYLHDAAYYQLPMYPILMTMERLVATMRVKTYESSKTTKTVTSIVVVSWTYAIWMHFASAISQRAEVYFLSVYINCALLTATIVLMIYTYRKNIKLYQQTKIKTLTERYQTAENIRLLRAIFKMIVLNTIYNMILFFHGHKTSTDPTKVVIKSVTGNVVPLTAEADDYFGQLKKAWK</sequence>
<dbReference type="GO" id="GO:0007606">
    <property type="term" value="P:sensory perception of chemical stimulus"/>
    <property type="evidence" value="ECO:0007669"/>
    <property type="project" value="InterPro"/>
</dbReference>
<keyword evidence="2" id="KW-1133">Transmembrane helix</keyword>
<dbReference type="WBParaSite" id="Pan_g14510.t1">
    <property type="protein sequence ID" value="Pan_g14510.t1"/>
    <property type="gene ID" value="Pan_g14510"/>
</dbReference>
<comment type="similarity">
    <text evidence="1">Belongs to the nematode receptor-like protein sre family.</text>
</comment>
<proteinExistence type="inferred from homology"/>
<keyword evidence="2" id="KW-0812">Transmembrane</keyword>
<feature type="transmembrane region" description="Helical" evidence="2">
    <location>
        <begin position="113"/>
        <end position="134"/>
    </location>
</feature>
<evidence type="ECO:0000313" key="4">
    <source>
        <dbReference type="WBParaSite" id="Pan_g14510.t1"/>
    </source>
</evidence>
<feature type="transmembrane region" description="Helical" evidence="2">
    <location>
        <begin position="53"/>
        <end position="76"/>
    </location>
</feature>